<evidence type="ECO:0000313" key="3">
    <source>
        <dbReference type="Proteomes" id="UP001595557"/>
    </source>
</evidence>
<keyword evidence="1" id="KW-0732">Signal</keyword>
<comment type="caution">
    <text evidence="2">The sequence shown here is derived from an EMBL/GenBank/DDBJ whole genome shotgun (WGS) entry which is preliminary data.</text>
</comment>
<name>A0ABV7IAF5_9RHOB</name>
<organism evidence="2 3">
    <name type="scientific">Paracoccus fontiphilus</name>
    <dbReference type="NCBI Taxonomy" id="1815556"/>
    <lineage>
        <taxon>Bacteria</taxon>
        <taxon>Pseudomonadati</taxon>
        <taxon>Pseudomonadota</taxon>
        <taxon>Alphaproteobacteria</taxon>
        <taxon>Rhodobacterales</taxon>
        <taxon>Paracoccaceae</taxon>
        <taxon>Paracoccus</taxon>
    </lineage>
</organism>
<keyword evidence="3" id="KW-1185">Reference proteome</keyword>
<accession>A0ABV7IAF5</accession>
<reference evidence="3" key="1">
    <citation type="journal article" date="2019" name="Int. J. Syst. Evol. Microbiol.">
        <title>The Global Catalogue of Microorganisms (GCM) 10K type strain sequencing project: providing services to taxonomists for standard genome sequencing and annotation.</title>
        <authorList>
            <consortium name="The Broad Institute Genomics Platform"/>
            <consortium name="The Broad Institute Genome Sequencing Center for Infectious Disease"/>
            <person name="Wu L."/>
            <person name="Ma J."/>
        </authorList>
    </citation>
    <scope>NUCLEOTIDE SEQUENCE [LARGE SCALE GENOMIC DNA]</scope>
    <source>
        <strain evidence="3">KCTC 52239</strain>
    </source>
</reference>
<gene>
    <name evidence="2" type="ORF">ACFOD7_00980</name>
</gene>
<protein>
    <submittedName>
        <fullName evidence="2">Uncharacterized protein</fullName>
    </submittedName>
</protein>
<evidence type="ECO:0000256" key="1">
    <source>
        <dbReference type="SAM" id="SignalP"/>
    </source>
</evidence>
<sequence>MTGHCVVAAALLAMVLVPVPAKAQAPVCVPPEEPWVPQKDADIQAYVDLVAADFERYFSDLTRYFQCLEQAWQDGLAHGRQVSSARDVFLARARALGLGANLGVDPMEPSGRRPE</sequence>
<feature type="signal peptide" evidence="1">
    <location>
        <begin position="1"/>
        <end position="23"/>
    </location>
</feature>
<dbReference type="RefSeq" id="WP_207466357.1">
    <property type="nucleotide sequence ID" value="NZ_JAFNAW010000008.1"/>
</dbReference>
<evidence type="ECO:0000313" key="2">
    <source>
        <dbReference type="EMBL" id="MFC3166621.1"/>
    </source>
</evidence>
<dbReference type="Proteomes" id="UP001595557">
    <property type="component" value="Unassembled WGS sequence"/>
</dbReference>
<dbReference type="EMBL" id="JBHRTE010000004">
    <property type="protein sequence ID" value="MFC3166621.1"/>
    <property type="molecule type" value="Genomic_DNA"/>
</dbReference>
<feature type="chain" id="PRO_5045926751" evidence="1">
    <location>
        <begin position="24"/>
        <end position="115"/>
    </location>
</feature>
<proteinExistence type="predicted"/>